<dbReference type="PRINTS" id="PR00727">
    <property type="entry name" value="LEADERPTASE"/>
</dbReference>
<organism evidence="14 15">
    <name type="scientific">Agrocybe pediades</name>
    <dbReference type="NCBI Taxonomy" id="84607"/>
    <lineage>
        <taxon>Eukaryota</taxon>
        <taxon>Fungi</taxon>
        <taxon>Dikarya</taxon>
        <taxon>Basidiomycota</taxon>
        <taxon>Agaricomycotina</taxon>
        <taxon>Agaricomycetes</taxon>
        <taxon>Agaricomycetidae</taxon>
        <taxon>Agaricales</taxon>
        <taxon>Agaricineae</taxon>
        <taxon>Strophariaceae</taxon>
        <taxon>Agrocybe</taxon>
    </lineage>
</organism>
<evidence type="ECO:0000256" key="11">
    <source>
        <dbReference type="RuleBase" id="RU362041"/>
    </source>
</evidence>
<evidence type="ECO:0000256" key="3">
    <source>
        <dbReference type="ARBA" id="ARBA00022670"/>
    </source>
</evidence>
<dbReference type="GO" id="GO:0042720">
    <property type="term" value="C:mitochondrial inner membrane peptidase complex"/>
    <property type="evidence" value="ECO:0007669"/>
    <property type="project" value="InterPro"/>
</dbReference>
<evidence type="ECO:0000256" key="9">
    <source>
        <dbReference type="ARBA" id="ARBA00023136"/>
    </source>
</evidence>
<evidence type="ECO:0000256" key="10">
    <source>
        <dbReference type="PIRSR" id="PIRSR600223-1"/>
    </source>
</evidence>
<evidence type="ECO:0000256" key="4">
    <source>
        <dbReference type="ARBA" id="ARBA00022692"/>
    </source>
</evidence>
<feature type="active site" evidence="10">
    <location>
        <position position="43"/>
    </location>
</feature>
<evidence type="ECO:0000313" key="14">
    <source>
        <dbReference type="EMBL" id="KAF4619795.1"/>
    </source>
</evidence>
<dbReference type="InterPro" id="IPR036286">
    <property type="entry name" value="LexA/Signal_pep-like_sf"/>
</dbReference>
<keyword evidence="15" id="KW-1185">Reference proteome</keyword>
<gene>
    <name evidence="14" type="ORF">D9613_005152</name>
</gene>
<evidence type="ECO:0000259" key="13">
    <source>
        <dbReference type="Pfam" id="PF10502"/>
    </source>
</evidence>
<sequence length="201" mass="23726">MFSLLTSIRRTWLYRKTWPYIYWLPTVYLIADFFQLKTINGRSMQPTLNPDSSRWKDTVLFSKYAIRVTHDYRRDDIVLLRSPEDPNHLLIKRIVALEGDTVQTLPPYPIREVVIPKGHVWVEGDEHFVSDDSNHFGPVSRGLIESKLLAIIWPPERFGPADEVTRRDKKGMENEERRRKFRRSRVNISEVDQLSQPQPPN</sequence>
<keyword evidence="8 11" id="KW-0496">Mitochondrion</keyword>
<evidence type="ECO:0000256" key="5">
    <source>
        <dbReference type="ARBA" id="ARBA00022792"/>
    </source>
</evidence>
<evidence type="ECO:0000313" key="15">
    <source>
        <dbReference type="Proteomes" id="UP000521872"/>
    </source>
</evidence>
<dbReference type="CDD" id="cd06530">
    <property type="entry name" value="S26_SPase_I"/>
    <property type="match status" value="1"/>
</dbReference>
<evidence type="ECO:0000256" key="7">
    <source>
        <dbReference type="ARBA" id="ARBA00022989"/>
    </source>
</evidence>
<comment type="subcellular location">
    <subcellularLocation>
        <location evidence="1">Mitochondrion inner membrane</location>
        <topology evidence="1">Single-pass membrane protein</topology>
    </subcellularLocation>
</comment>
<feature type="region of interest" description="Disordered" evidence="12">
    <location>
        <begin position="161"/>
        <end position="201"/>
    </location>
</feature>
<dbReference type="EC" id="3.4.21.-" evidence="11"/>
<dbReference type="Pfam" id="PF10502">
    <property type="entry name" value="Peptidase_S26"/>
    <property type="match status" value="1"/>
</dbReference>
<keyword evidence="3 11" id="KW-0645">Protease</keyword>
<dbReference type="GO" id="GO:0006627">
    <property type="term" value="P:protein processing involved in protein targeting to mitochondrion"/>
    <property type="evidence" value="ECO:0007669"/>
    <property type="project" value="InterPro"/>
</dbReference>
<feature type="compositionally biased region" description="Polar residues" evidence="12">
    <location>
        <begin position="186"/>
        <end position="201"/>
    </location>
</feature>
<dbReference type="NCBIfam" id="TIGR02227">
    <property type="entry name" value="sigpep_I_bact"/>
    <property type="match status" value="1"/>
</dbReference>
<evidence type="ECO:0000256" key="12">
    <source>
        <dbReference type="SAM" id="MobiDB-lite"/>
    </source>
</evidence>
<evidence type="ECO:0000256" key="2">
    <source>
        <dbReference type="ARBA" id="ARBA00007066"/>
    </source>
</evidence>
<keyword evidence="6 11" id="KW-0378">Hydrolase</keyword>
<dbReference type="InterPro" id="IPR000223">
    <property type="entry name" value="Pept_S26A_signal_pept_1"/>
</dbReference>
<dbReference type="EMBL" id="JAACJL010000016">
    <property type="protein sequence ID" value="KAF4619795.1"/>
    <property type="molecule type" value="Genomic_DNA"/>
</dbReference>
<evidence type="ECO:0000256" key="1">
    <source>
        <dbReference type="ARBA" id="ARBA00004434"/>
    </source>
</evidence>
<feature type="active site" evidence="10">
    <location>
        <position position="92"/>
    </location>
</feature>
<keyword evidence="9" id="KW-0472">Membrane</keyword>
<proteinExistence type="inferred from homology"/>
<dbReference type="FunFam" id="2.10.109.10:FF:000005">
    <property type="entry name" value="Mitochondrial inner membrane protease subunit"/>
    <property type="match status" value="1"/>
</dbReference>
<dbReference type="PANTHER" id="PTHR46041:SF2">
    <property type="entry name" value="MITOCHONDRIAL INNER MEMBRANE PROTEASE SUBUNIT 2"/>
    <property type="match status" value="1"/>
</dbReference>
<dbReference type="GO" id="GO:0004252">
    <property type="term" value="F:serine-type endopeptidase activity"/>
    <property type="evidence" value="ECO:0007669"/>
    <property type="project" value="InterPro"/>
</dbReference>
<dbReference type="Gene3D" id="2.10.109.10">
    <property type="entry name" value="Umud Fragment, subunit A"/>
    <property type="match status" value="1"/>
</dbReference>
<protein>
    <recommendedName>
        <fullName evidence="11">Mitochondrial inner membrane protease subunit</fullName>
        <ecNumber evidence="11">3.4.21.-</ecNumber>
    </recommendedName>
</protein>
<comment type="similarity">
    <text evidence="2">Belongs to the peptidase S26 family. IMP2 subfamily.</text>
</comment>
<dbReference type="InterPro" id="IPR037730">
    <property type="entry name" value="IMP2"/>
</dbReference>
<name>A0A8H4R019_9AGAR</name>
<dbReference type="InterPro" id="IPR019533">
    <property type="entry name" value="Peptidase_S26"/>
</dbReference>
<reference evidence="14 15" key="1">
    <citation type="submission" date="2019-12" db="EMBL/GenBank/DDBJ databases">
        <authorList>
            <person name="Floudas D."/>
            <person name="Bentzer J."/>
            <person name="Ahren D."/>
            <person name="Johansson T."/>
            <person name="Persson P."/>
            <person name="Tunlid A."/>
        </authorList>
    </citation>
    <scope>NUCLEOTIDE SEQUENCE [LARGE SCALE GENOMIC DNA]</scope>
    <source>
        <strain evidence="14 15">CBS 102.39</strain>
    </source>
</reference>
<comment type="caution">
    <text evidence="14">The sequence shown here is derived from an EMBL/GenBank/DDBJ whole genome shotgun (WGS) entry which is preliminary data.</text>
</comment>
<dbReference type="AlphaFoldDB" id="A0A8H4R019"/>
<dbReference type="SUPFAM" id="SSF51306">
    <property type="entry name" value="LexA/Signal peptidase"/>
    <property type="match status" value="1"/>
</dbReference>
<feature type="domain" description="Peptidase S26" evidence="13">
    <location>
        <begin position="27"/>
        <end position="103"/>
    </location>
</feature>
<evidence type="ECO:0000256" key="8">
    <source>
        <dbReference type="ARBA" id="ARBA00023128"/>
    </source>
</evidence>
<keyword evidence="4" id="KW-0812">Transmembrane</keyword>
<keyword evidence="5 11" id="KW-0999">Mitochondrion inner membrane</keyword>
<dbReference type="PANTHER" id="PTHR46041">
    <property type="entry name" value="MITOCHONDRIAL INNER MEMBRANE PROTEASE SUBUNIT 2"/>
    <property type="match status" value="1"/>
</dbReference>
<dbReference type="GO" id="GO:0006465">
    <property type="term" value="P:signal peptide processing"/>
    <property type="evidence" value="ECO:0007669"/>
    <property type="project" value="InterPro"/>
</dbReference>
<accession>A0A8H4R019</accession>
<dbReference type="Proteomes" id="UP000521872">
    <property type="component" value="Unassembled WGS sequence"/>
</dbReference>
<feature type="compositionally biased region" description="Basic and acidic residues" evidence="12">
    <location>
        <begin position="161"/>
        <end position="178"/>
    </location>
</feature>
<evidence type="ECO:0000256" key="6">
    <source>
        <dbReference type="ARBA" id="ARBA00022801"/>
    </source>
</evidence>
<keyword evidence="7" id="KW-1133">Transmembrane helix</keyword>